<organism evidence="2 3">
    <name type="scientific">Mycena chlorophos</name>
    <name type="common">Agaric fungus</name>
    <name type="synonym">Agaricus chlorophos</name>
    <dbReference type="NCBI Taxonomy" id="658473"/>
    <lineage>
        <taxon>Eukaryota</taxon>
        <taxon>Fungi</taxon>
        <taxon>Dikarya</taxon>
        <taxon>Basidiomycota</taxon>
        <taxon>Agaricomycotina</taxon>
        <taxon>Agaricomycetes</taxon>
        <taxon>Agaricomycetidae</taxon>
        <taxon>Agaricales</taxon>
        <taxon>Marasmiineae</taxon>
        <taxon>Mycenaceae</taxon>
        <taxon>Mycena</taxon>
    </lineage>
</organism>
<reference evidence="2" key="1">
    <citation type="submission" date="2014-09" db="EMBL/GenBank/DDBJ databases">
        <title>Genome sequence of the luminous mushroom Mycena chlorophos for searching fungal bioluminescence genes.</title>
        <authorList>
            <person name="Tanaka Y."/>
            <person name="Kasuga D."/>
            <person name="Oba Y."/>
            <person name="Hase S."/>
            <person name="Sato K."/>
            <person name="Oba Y."/>
            <person name="Sakakibara Y."/>
        </authorList>
    </citation>
    <scope>NUCLEOTIDE SEQUENCE</scope>
</reference>
<feature type="compositionally biased region" description="Polar residues" evidence="1">
    <location>
        <begin position="54"/>
        <end position="69"/>
    </location>
</feature>
<gene>
    <name evidence="2" type="ORF">MCHLO_04635</name>
</gene>
<sequence length="83" mass="9084">MYSCLAIPDLPTPHRLVNTHNRIPGPEPMMHSTAQCLRLAVHRPSLLSIDMNLDDSNTTASPSGTNTSPFLPPRIRSPGPCRL</sequence>
<evidence type="ECO:0000256" key="1">
    <source>
        <dbReference type="SAM" id="MobiDB-lite"/>
    </source>
</evidence>
<dbReference type="Proteomes" id="UP000815677">
    <property type="component" value="Unassembled WGS sequence"/>
</dbReference>
<protein>
    <submittedName>
        <fullName evidence="2">Uncharacterized protein</fullName>
    </submittedName>
</protein>
<proteinExistence type="predicted"/>
<accession>A0ABQ0L7P6</accession>
<name>A0ABQ0L7P6_MYCCL</name>
<dbReference type="EMBL" id="DF843160">
    <property type="protein sequence ID" value="GAT47155.1"/>
    <property type="molecule type" value="Genomic_DNA"/>
</dbReference>
<keyword evidence="3" id="KW-1185">Reference proteome</keyword>
<evidence type="ECO:0000313" key="2">
    <source>
        <dbReference type="EMBL" id="GAT47155.1"/>
    </source>
</evidence>
<evidence type="ECO:0000313" key="3">
    <source>
        <dbReference type="Proteomes" id="UP000815677"/>
    </source>
</evidence>
<feature type="region of interest" description="Disordered" evidence="1">
    <location>
        <begin position="52"/>
        <end position="83"/>
    </location>
</feature>